<evidence type="ECO:0000256" key="1">
    <source>
        <dbReference type="SAM" id="MobiDB-lite"/>
    </source>
</evidence>
<comment type="caution">
    <text evidence="3">The sequence shown here is derived from an EMBL/GenBank/DDBJ whole genome shotgun (WGS) entry which is preliminary data.</text>
</comment>
<reference evidence="3 4" key="1">
    <citation type="submission" date="2015-11" db="EMBL/GenBank/DDBJ databases">
        <title>Genomic analysis of 38 Legionella species identifies large and diverse effector repertoires.</title>
        <authorList>
            <person name="Burstein D."/>
            <person name="Amaro F."/>
            <person name="Zusman T."/>
            <person name="Lifshitz Z."/>
            <person name="Cohen O."/>
            <person name="Gilbert J.A."/>
            <person name="Pupko T."/>
            <person name="Shuman H.A."/>
            <person name="Segal G."/>
        </authorList>
    </citation>
    <scope>NUCLEOTIDE SEQUENCE [LARGE SCALE GENOMIC DNA]</scope>
    <source>
        <strain evidence="3 4">BL-540</strain>
    </source>
</reference>
<name>A0A0W0VDN9_9GAMM</name>
<feature type="region of interest" description="Disordered" evidence="1">
    <location>
        <begin position="672"/>
        <end position="712"/>
    </location>
</feature>
<feature type="transmembrane region" description="Helical" evidence="2">
    <location>
        <begin position="393"/>
        <end position="415"/>
    </location>
</feature>
<feature type="region of interest" description="Disordered" evidence="1">
    <location>
        <begin position="565"/>
        <end position="633"/>
    </location>
</feature>
<accession>A0A0W0VDN9</accession>
<keyword evidence="2" id="KW-1133">Transmembrane helix</keyword>
<dbReference type="AlphaFoldDB" id="A0A0W0VDN9"/>
<keyword evidence="2 3" id="KW-0812">Transmembrane</keyword>
<evidence type="ECO:0000256" key="2">
    <source>
        <dbReference type="SAM" id="Phobius"/>
    </source>
</evidence>
<sequence length="712" mass="78204">MTTTSVSNTAKENPLLAQLGQQSVDFATQLNKLRYIYALYGLLDGLSISYSMFKQAFDLWLKNSSSSADVMHEWLLTPEGIAIAISITTTTMLFSLFANYWTDDNKNDFKSFVAQAWPYLRDTSKGLKNAYKGFRSTIQVADLLGYGNLNHLIIPVGLALGILSAINRIWYRYHKEIRKKMMDTHKGLLKSLRENKGELTWEAIAAYRSQIQSQSLGIRRAMMLSAAYGGIVDGLYLYIGVLTLCSLSPPMLTALTVFCAIYFATCIISRVYEEYNYQCTLTISQAKIELVLRGKELELQFLELSKLAEEIATLNSTDPLKLKRQLELAGNLDFLRSRFEEQWQYLRGISTLSYTSAFLAGMKNGLAAYGALASAMFAVATILTLASTAFPPVLLIVSVSLGLALLIGFIVESLINAHRYKQKITEDEINKPHDAELNKLLQDIKSKKARAEELSIETVRTSIPDDIKGTPQFAFTDFWEIVRSVWSGAGKGSKAVSFMMNGLQERDEHTGHYHDAPIMLGFTIASVLIHSVILGGRAWARGFGRDRPGEEGQAAGLSTAPDTVAAAVGGRPSGPGDSTQSGKPTTSFSGESDATIRHSSDSQDSAQSALHHLTPDSPNSFQSSTSSSMHNSDIHGESIELNQSSESSNEPSIRTSARIFSSGITSLFFGKTAPKKTRSQDDLKSAAKLVPPQIRSQSAENLQTLNQAPSFF</sequence>
<organism evidence="3 4">
    <name type="scientific">Legionella jordanis</name>
    <dbReference type="NCBI Taxonomy" id="456"/>
    <lineage>
        <taxon>Bacteria</taxon>
        <taxon>Pseudomonadati</taxon>
        <taxon>Pseudomonadota</taxon>
        <taxon>Gammaproteobacteria</taxon>
        <taxon>Legionellales</taxon>
        <taxon>Legionellaceae</taxon>
        <taxon>Legionella</taxon>
    </lineage>
</organism>
<feature type="compositionally biased region" description="Low complexity" evidence="1">
    <location>
        <begin position="617"/>
        <end position="631"/>
    </location>
</feature>
<gene>
    <name evidence="3" type="ORF">Ljor_2303</name>
</gene>
<evidence type="ECO:0000313" key="4">
    <source>
        <dbReference type="Proteomes" id="UP000055035"/>
    </source>
</evidence>
<feature type="transmembrane region" description="Helical" evidence="2">
    <location>
        <begin position="152"/>
        <end position="171"/>
    </location>
</feature>
<dbReference type="EMBL" id="LNYJ01000011">
    <property type="protein sequence ID" value="KTD17997.1"/>
    <property type="molecule type" value="Genomic_DNA"/>
</dbReference>
<dbReference type="OrthoDB" id="5634904at2"/>
<protein>
    <submittedName>
        <fullName evidence="3">Transmembrane protein</fullName>
    </submittedName>
</protein>
<feature type="transmembrane region" description="Helical" evidence="2">
    <location>
        <begin position="221"/>
        <end position="239"/>
    </location>
</feature>
<feature type="transmembrane region" description="Helical" evidence="2">
    <location>
        <begin position="74"/>
        <end position="101"/>
    </location>
</feature>
<keyword evidence="2" id="KW-0472">Membrane</keyword>
<proteinExistence type="predicted"/>
<keyword evidence="4" id="KW-1185">Reference proteome</keyword>
<feature type="compositionally biased region" description="Polar residues" evidence="1">
    <location>
        <begin position="694"/>
        <end position="712"/>
    </location>
</feature>
<feature type="transmembrane region" description="Helical" evidence="2">
    <location>
        <begin position="251"/>
        <end position="272"/>
    </location>
</feature>
<dbReference type="Proteomes" id="UP000055035">
    <property type="component" value="Unassembled WGS sequence"/>
</dbReference>
<evidence type="ECO:0000313" key="3">
    <source>
        <dbReference type="EMBL" id="KTD17997.1"/>
    </source>
</evidence>
<feature type="transmembrane region" description="Helical" evidence="2">
    <location>
        <begin position="366"/>
        <end position="387"/>
    </location>
</feature>
<dbReference type="RefSeq" id="WP_058471698.1">
    <property type="nucleotide sequence ID" value="NZ_CAAAIC010000001.1"/>
</dbReference>
<dbReference type="PATRIC" id="fig|456.5.peg.2481"/>
<feature type="compositionally biased region" description="Polar residues" evidence="1">
    <location>
        <begin position="576"/>
        <end position="592"/>
    </location>
</feature>